<sequence length="131" mass="15140">MKDKQSKLVTDSVPKKTLFMNLEFKGDQASDMLKNRLSKSVSKTFLAAKLHMTFTSHKLFSISVKDKLHCMTASMCIYQFTYSRGARYIGRSQRTLPTRIRGHIPAAWFYKGERKCVRSSILEHLINFCQP</sequence>
<organism evidence="1 2">
    <name type="scientific">Trichobilharzia regenti</name>
    <name type="common">Nasal bird schistosome</name>
    <dbReference type="NCBI Taxonomy" id="157069"/>
    <lineage>
        <taxon>Eukaryota</taxon>
        <taxon>Metazoa</taxon>
        <taxon>Spiralia</taxon>
        <taxon>Lophotrochozoa</taxon>
        <taxon>Platyhelminthes</taxon>
        <taxon>Trematoda</taxon>
        <taxon>Digenea</taxon>
        <taxon>Strigeidida</taxon>
        <taxon>Schistosomatoidea</taxon>
        <taxon>Schistosomatidae</taxon>
        <taxon>Trichobilharzia</taxon>
    </lineage>
</organism>
<name>A0AA85KP57_TRIRE</name>
<protein>
    <submittedName>
        <fullName evidence="2">Uncharacterized protein</fullName>
    </submittedName>
</protein>
<proteinExistence type="predicted"/>
<evidence type="ECO:0000313" key="2">
    <source>
        <dbReference type="WBParaSite" id="TREG1_92320.1"/>
    </source>
</evidence>
<reference evidence="1" key="1">
    <citation type="submission" date="2022-06" db="EMBL/GenBank/DDBJ databases">
        <authorList>
            <person name="Berger JAMES D."/>
            <person name="Berger JAMES D."/>
        </authorList>
    </citation>
    <scope>NUCLEOTIDE SEQUENCE [LARGE SCALE GENOMIC DNA]</scope>
</reference>
<reference evidence="2" key="2">
    <citation type="submission" date="2023-11" db="UniProtKB">
        <authorList>
            <consortium name="WormBaseParasite"/>
        </authorList>
    </citation>
    <scope>IDENTIFICATION</scope>
</reference>
<dbReference type="WBParaSite" id="TREG1_92320.1">
    <property type="protein sequence ID" value="TREG1_92320.1"/>
    <property type="gene ID" value="TREG1_92320"/>
</dbReference>
<dbReference type="Proteomes" id="UP000050795">
    <property type="component" value="Unassembled WGS sequence"/>
</dbReference>
<dbReference type="AlphaFoldDB" id="A0AA85KP57"/>
<keyword evidence="1" id="KW-1185">Reference proteome</keyword>
<evidence type="ECO:0000313" key="1">
    <source>
        <dbReference type="Proteomes" id="UP000050795"/>
    </source>
</evidence>
<accession>A0AA85KP57</accession>